<keyword evidence="4" id="KW-1133">Transmembrane helix</keyword>
<feature type="domain" description="Carrier" evidence="5">
    <location>
        <begin position="581"/>
        <end position="668"/>
    </location>
</feature>
<dbReference type="PANTHER" id="PTHR43439">
    <property type="entry name" value="PHENYLACETATE-COENZYME A LIGASE"/>
    <property type="match status" value="1"/>
</dbReference>
<accession>A0ABR1HA03</accession>
<dbReference type="SUPFAM" id="SSF56801">
    <property type="entry name" value="Acetyl-CoA synthetase-like"/>
    <property type="match status" value="1"/>
</dbReference>
<dbReference type="InterPro" id="IPR009081">
    <property type="entry name" value="PP-bd_ACP"/>
</dbReference>
<keyword evidence="7" id="KW-1185">Reference proteome</keyword>
<dbReference type="PROSITE" id="PS00455">
    <property type="entry name" value="AMP_BINDING"/>
    <property type="match status" value="1"/>
</dbReference>
<evidence type="ECO:0000256" key="2">
    <source>
        <dbReference type="ARBA" id="ARBA00022553"/>
    </source>
</evidence>
<dbReference type="InterPro" id="IPR013120">
    <property type="entry name" value="FAR_NAD-bd"/>
</dbReference>
<evidence type="ECO:0000313" key="6">
    <source>
        <dbReference type="EMBL" id="KAK7417869.1"/>
    </source>
</evidence>
<sequence length="1004" mass="110409">MAAETKPNKPGHRLLVNIVDHIAKTDPSRPFIFVPESSVPSAGWKPITFEQLSNAISHVAHEVTEKLSYLQKQPQRDEFPTLAYMGPNDARYVIVMLACVKAGYKALFISPRNSLEGQLSLLEATNCHAVWFASQYKSTVQPWLREREMQATEVPSADIWLSSAPPPFPYSKPFEEARWDPLVVLHTSGSTGFPKPITMRQGSFAMADLFPHMPAYNGAYPMGRVWKERAKKMFLPMPMFHAAGIALLVTMAIYYEVPVALGIPEKPLSSDLVVECLAHAGVNAAILPPSIIEELSFSEEGVRLSKELAFLAFAGGERLQVDFIQATGLRSLLVAGNLSRDAGKKLTAKGVRLCNLISSTEYFPYPLYHQSNPELWQYFIINSEIMGADWRPIEWEKGVYELVVSRKDPQDPGQQTVFYTFPGATEWSTGDLYKAHPTLPDHWIYHGRADNTIVFSNGEKLNPTSIEETIAGHPLIKGALVVGQDRIQPALIIEPATLPKDATETEALIDSIWPLVEEVNKVTVAHGRIVRNFISLSNPTKPFLRAPKGTICRGPTLKEYKDDIDGLYHKADAAGYQGSFSLDLGSEDALVRSIVGLLTTTFNVQNFGPDTDFFSAGVDSLQVISITKMLRSDLEAAGFDVNPTTVAPRIIYGNPTPRLLSKQLLTILDQDGDADTKHDSQEIKVMEQLLSKYTEDLPAPNTAKLDPLYEGQTVLVTGTTGSLGTYLLDQLCSSPNVKKIIALNRGEDGGRSRQPSLNASRGLDIDLSKVDFYGVDLSLLHLGLSESRYDELLVSADRIIHSAWPVNFNFSVASFEPYIRGVRHLVDLASKATKRVPVVFVSSIGTVDGWSAPSAIPEKRLNDLTLPQMGYGRSKLLGSLILDEAADHSGIPTASVRVGQIAGPRSRQGVWNRQEYLPSLIASSLHLGVLPQSLGVQETVDWLPVEDVAGLILDVAGVNFKVPLSSISGYFHGVNPAKTQWVEIAHVLKAYYAGRIHDLVSLED</sequence>
<gene>
    <name evidence="6" type="ORF">QQX98_004344</name>
</gene>
<dbReference type="Gene3D" id="3.40.50.720">
    <property type="entry name" value="NAD(P)-binding Rossmann-like Domain"/>
    <property type="match status" value="1"/>
</dbReference>
<dbReference type="SUPFAM" id="SSF47336">
    <property type="entry name" value="ACP-like"/>
    <property type="match status" value="1"/>
</dbReference>
<dbReference type="Pfam" id="PF00501">
    <property type="entry name" value="AMP-binding"/>
    <property type="match status" value="1"/>
</dbReference>
<keyword evidence="1" id="KW-0596">Phosphopantetheine</keyword>
<comment type="caution">
    <text evidence="6">The sequence shown here is derived from an EMBL/GenBank/DDBJ whole genome shotgun (WGS) entry which is preliminary data.</text>
</comment>
<reference evidence="6 7" key="1">
    <citation type="journal article" date="2025" name="Microbiol. Resour. Announc.">
        <title>Draft genome sequences for Neonectria magnoliae and Neonectria punicea, canker pathogens of Liriodendron tulipifera and Acer saccharum in West Virginia.</title>
        <authorList>
            <person name="Petronek H.M."/>
            <person name="Kasson M.T."/>
            <person name="Metheny A.M."/>
            <person name="Stauder C.M."/>
            <person name="Lovett B."/>
            <person name="Lynch S.C."/>
            <person name="Garnas J.R."/>
            <person name="Kasson L.R."/>
            <person name="Stajich J.E."/>
        </authorList>
    </citation>
    <scope>NUCLEOTIDE SEQUENCE [LARGE SCALE GENOMIC DNA]</scope>
    <source>
        <strain evidence="6 7">NRRL 64653</strain>
    </source>
</reference>
<proteinExistence type="predicted"/>
<evidence type="ECO:0000313" key="7">
    <source>
        <dbReference type="Proteomes" id="UP001498476"/>
    </source>
</evidence>
<dbReference type="InterPro" id="IPR000873">
    <property type="entry name" value="AMP-dep_synth/lig_dom"/>
</dbReference>
<dbReference type="Pfam" id="PF23562">
    <property type="entry name" value="AMP-binding_C_3"/>
    <property type="match status" value="1"/>
</dbReference>
<keyword evidence="3" id="KW-0521">NADP</keyword>
<dbReference type="PANTHER" id="PTHR43439:SF2">
    <property type="entry name" value="ENZYME, PUTATIVE (JCVI)-RELATED"/>
    <property type="match status" value="1"/>
</dbReference>
<dbReference type="Gene3D" id="1.10.1200.10">
    <property type="entry name" value="ACP-like"/>
    <property type="match status" value="1"/>
</dbReference>
<evidence type="ECO:0000256" key="1">
    <source>
        <dbReference type="ARBA" id="ARBA00022450"/>
    </source>
</evidence>
<organism evidence="6 7">
    <name type="scientific">Neonectria punicea</name>
    <dbReference type="NCBI Taxonomy" id="979145"/>
    <lineage>
        <taxon>Eukaryota</taxon>
        <taxon>Fungi</taxon>
        <taxon>Dikarya</taxon>
        <taxon>Ascomycota</taxon>
        <taxon>Pezizomycotina</taxon>
        <taxon>Sordariomycetes</taxon>
        <taxon>Hypocreomycetidae</taxon>
        <taxon>Hypocreales</taxon>
        <taxon>Nectriaceae</taxon>
        <taxon>Neonectria</taxon>
    </lineage>
</organism>
<dbReference type="Pfam" id="PF00550">
    <property type="entry name" value="PP-binding"/>
    <property type="match status" value="1"/>
</dbReference>
<name>A0ABR1HA03_9HYPO</name>
<dbReference type="InterPro" id="IPR051414">
    <property type="entry name" value="Adenylate-forming_Reductase"/>
</dbReference>
<protein>
    <recommendedName>
        <fullName evidence="5">Carrier domain-containing protein</fullName>
    </recommendedName>
</protein>
<keyword evidence="2" id="KW-0597">Phosphoprotein</keyword>
<dbReference type="InterPro" id="IPR042099">
    <property type="entry name" value="ANL_N_sf"/>
</dbReference>
<dbReference type="Pfam" id="PF07993">
    <property type="entry name" value="NAD_binding_4"/>
    <property type="match status" value="1"/>
</dbReference>
<evidence type="ECO:0000256" key="3">
    <source>
        <dbReference type="ARBA" id="ARBA00022857"/>
    </source>
</evidence>
<dbReference type="EMBL" id="JAZAVJ010000053">
    <property type="protein sequence ID" value="KAK7417869.1"/>
    <property type="molecule type" value="Genomic_DNA"/>
</dbReference>
<evidence type="ECO:0000256" key="4">
    <source>
        <dbReference type="SAM" id="Phobius"/>
    </source>
</evidence>
<dbReference type="Gene3D" id="3.40.50.12780">
    <property type="entry name" value="N-terminal domain of ligase-like"/>
    <property type="match status" value="1"/>
</dbReference>
<dbReference type="SUPFAM" id="SSF51735">
    <property type="entry name" value="NAD(P)-binding Rossmann-fold domains"/>
    <property type="match status" value="1"/>
</dbReference>
<dbReference type="InterPro" id="IPR020845">
    <property type="entry name" value="AMP-binding_CS"/>
</dbReference>
<dbReference type="InterPro" id="IPR036291">
    <property type="entry name" value="NAD(P)-bd_dom_sf"/>
</dbReference>
<evidence type="ECO:0000259" key="5">
    <source>
        <dbReference type="PROSITE" id="PS50075"/>
    </source>
</evidence>
<dbReference type="InterPro" id="IPR036736">
    <property type="entry name" value="ACP-like_sf"/>
</dbReference>
<feature type="transmembrane region" description="Helical" evidence="4">
    <location>
        <begin position="234"/>
        <end position="255"/>
    </location>
</feature>
<dbReference type="Proteomes" id="UP001498476">
    <property type="component" value="Unassembled WGS sequence"/>
</dbReference>
<keyword evidence="4" id="KW-0812">Transmembrane</keyword>
<keyword evidence="4" id="KW-0472">Membrane</keyword>
<dbReference type="PROSITE" id="PS50075">
    <property type="entry name" value="CARRIER"/>
    <property type="match status" value="1"/>
</dbReference>